<evidence type="ECO:0000256" key="1">
    <source>
        <dbReference type="SAM" id="MobiDB-lite"/>
    </source>
</evidence>
<keyword evidence="4" id="KW-1185">Reference proteome</keyword>
<sequence>MAAKHRQQDPTGASTPEQFVELLRHVRADSGLSFWEIQGRAHDRGYDLEPAAVVQALGQPTLPSWQIVVGLLAACHYDSMQIDAWMRIYHELNAAQRQAEPAIEPPPPRRGPAAASRWTYRHGLLIAAAAAVVTLALLVVSRWDTTPVAGPASPSTAPASGTEAPSAKTSPAQQAVAATQPPPTTAPAPSAALRTATATLASGQGVDLDTGQASGDLDIVADSGTSLKAADHGKRLERMSGMPSQQACQSLSTARLDRDITGLAPGQWLCVHTSGGRWARLNITGTGEAITVSYLVWT</sequence>
<gene>
    <name evidence="3" type="ORF">Rhe02_22260</name>
</gene>
<feature type="compositionally biased region" description="Low complexity" evidence="1">
    <location>
        <begin position="148"/>
        <end position="179"/>
    </location>
</feature>
<dbReference type="AlphaFoldDB" id="A0A8J3Q682"/>
<name>A0A8J3Q682_9ACTN</name>
<comment type="caution">
    <text evidence="3">The sequence shown here is derived from an EMBL/GenBank/DDBJ whole genome shotgun (WGS) entry which is preliminary data.</text>
</comment>
<organism evidence="3 4">
    <name type="scientific">Rhizocola hellebori</name>
    <dbReference type="NCBI Taxonomy" id="1392758"/>
    <lineage>
        <taxon>Bacteria</taxon>
        <taxon>Bacillati</taxon>
        <taxon>Actinomycetota</taxon>
        <taxon>Actinomycetes</taxon>
        <taxon>Micromonosporales</taxon>
        <taxon>Micromonosporaceae</taxon>
        <taxon>Rhizocola</taxon>
    </lineage>
</organism>
<keyword evidence="2" id="KW-0472">Membrane</keyword>
<evidence type="ECO:0000313" key="4">
    <source>
        <dbReference type="Proteomes" id="UP000612899"/>
    </source>
</evidence>
<proteinExistence type="predicted"/>
<evidence type="ECO:0000313" key="3">
    <source>
        <dbReference type="EMBL" id="GIH04159.1"/>
    </source>
</evidence>
<dbReference type="EMBL" id="BONY01000011">
    <property type="protein sequence ID" value="GIH04159.1"/>
    <property type="molecule type" value="Genomic_DNA"/>
</dbReference>
<dbReference type="Proteomes" id="UP000612899">
    <property type="component" value="Unassembled WGS sequence"/>
</dbReference>
<keyword evidence="2" id="KW-1133">Transmembrane helix</keyword>
<evidence type="ECO:0000256" key="2">
    <source>
        <dbReference type="SAM" id="Phobius"/>
    </source>
</evidence>
<feature type="transmembrane region" description="Helical" evidence="2">
    <location>
        <begin position="124"/>
        <end position="143"/>
    </location>
</feature>
<feature type="region of interest" description="Disordered" evidence="1">
    <location>
        <begin position="148"/>
        <end position="192"/>
    </location>
</feature>
<accession>A0A8J3Q682</accession>
<keyword evidence="2" id="KW-0812">Transmembrane</keyword>
<reference evidence="3" key="1">
    <citation type="submission" date="2021-01" db="EMBL/GenBank/DDBJ databases">
        <title>Whole genome shotgun sequence of Rhizocola hellebori NBRC 109834.</title>
        <authorList>
            <person name="Komaki H."/>
            <person name="Tamura T."/>
        </authorList>
    </citation>
    <scope>NUCLEOTIDE SEQUENCE</scope>
    <source>
        <strain evidence="3">NBRC 109834</strain>
    </source>
</reference>
<protein>
    <submittedName>
        <fullName evidence="3">Uncharacterized protein</fullName>
    </submittedName>
</protein>
<dbReference type="RefSeq" id="WP_203908053.1">
    <property type="nucleotide sequence ID" value="NZ_BONY01000011.1"/>
</dbReference>